<evidence type="ECO:0000256" key="7">
    <source>
        <dbReference type="ARBA" id="ARBA00022840"/>
    </source>
</evidence>
<evidence type="ECO:0000256" key="6">
    <source>
        <dbReference type="ARBA" id="ARBA00022777"/>
    </source>
</evidence>
<dbReference type="SUPFAM" id="SSF52540">
    <property type="entry name" value="P-loop containing nucleoside triphosphate hydrolases"/>
    <property type="match status" value="1"/>
</dbReference>
<evidence type="ECO:0000256" key="2">
    <source>
        <dbReference type="ARBA" id="ARBA00012961"/>
    </source>
</evidence>
<reference evidence="11 12" key="1">
    <citation type="submission" date="2019-02" db="EMBL/GenBank/DDBJ databases">
        <title>Deep-cultivation of Planctomycetes and their phenomic and genomic characterization uncovers novel biology.</title>
        <authorList>
            <person name="Wiegand S."/>
            <person name="Jogler M."/>
            <person name="Boedeker C."/>
            <person name="Pinto D."/>
            <person name="Vollmers J."/>
            <person name="Rivas-Marin E."/>
            <person name="Kohn T."/>
            <person name="Peeters S.H."/>
            <person name="Heuer A."/>
            <person name="Rast P."/>
            <person name="Oberbeckmann S."/>
            <person name="Bunk B."/>
            <person name="Jeske O."/>
            <person name="Meyerdierks A."/>
            <person name="Storesund J.E."/>
            <person name="Kallscheuer N."/>
            <person name="Luecker S."/>
            <person name="Lage O.M."/>
            <person name="Pohl T."/>
            <person name="Merkel B.J."/>
            <person name="Hornburger P."/>
            <person name="Mueller R.-W."/>
            <person name="Bruemmer F."/>
            <person name="Labrenz M."/>
            <person name="Spormann A.M."/>
            <person name="Op den Camp H."/>
            <person name="Overmann J."/>
            <person name="Amann R."/>
            <person name="Jetten M.S.M."/>
            <person name="Mascher T."/>
            <person name="Medema M.H."/>
            <person name="Devos D.P."/>
            <person name="Kaster A.-K."/>
            <person name="Ovreas L."/>
            <person name="Rohde M."/>
            <person name="Galperin M.Y."/>
            <person name="Jogler C."/>
        </authorList>
    </citation>
    <scope>NUCLEOTIDE SEQUENCE [LARGE SCALE GENOMIC DNA]</scope>
    <source>
        <strain evidence="11 12">KS4</strain>
    </source>
</reference>
<dbReference type="Proteomes" id="UP000317369">
    <property type="component" value="Chromosome"/>
</dbReference>
<protein>
    <recommendedName>
        <fullName evidence="3 9">Guanylate kinase</fullName>
        <ecNumber evidence="2 9">2.7.4.8</ecNumber>
    </recommendedName>
    <alternativeName>
        <fullName evidence="8 9">GMP kinase</fullName>
    </alternativeName>
</protein>
<evidence type="ECO:0000256" key="1">
    <source>
        <dbReference type="ARBA" id="ARBA00005790"/>
    </source>
</evidence>
<dbReference type="InterPro" id="IPR027417">
    <property type="entry name" value="P-loop_NTPase"/>
</dbReference>
<accession>A0A517YTF0</accession>
<comment type="subcellular location">
    <subcellularLocation>
        <location evidence="9">Cytoplasm</location>
    </subcellularLocation>
</comment>
<evidence type="ECO:0000256" key="4">
    <source>
        <dbReference type="ARBA" id="ARBA00022679"/>
    </source>
</evidence>
<organism evidence="11 12">
    <name type="scientific">Poriferisphaera corsica</name>
    <dbReference type="NCBI Taxonomy" id="2528020"/>
    <lineage>
        <taxon>Bacteria</taxon>
        <taxon>Pseudomonadati</taxon>
        <taxon>Planctomycetota</taxon>
        <taxon>Phycisphaerae</taxon>
        <taxon>Phycisphaerales</taxon>
        <taxon>Phycisphaeraceae</taxon>
        <taxon>Poriferisphaera</taxon>
    </lineage>
</organism>
<evidence type="ECO:0000313" key="11">
    <source>
        <dbReference type="EMBL" id="QDU33517.1"/>
    </source>
</evidence>
<dbReference type="PANTHER" id="PTHR23117">
    <property type="entry name" value="GUANYLATE KINASE-RELATED"/>
    <property type="match status" value="1"/>
</dbReference>
<keyword evidence="9" id="KW-0963">Cytoplasm</keyword>
<evidence type="ECO:0000256" key="5">
    <source>
        <dbReference type="ARBA" id="ARBA00022741"/>
    </source>
</evidence>
<keyword evidence="5 9" id="KW-0547">Nucleotide-binding</keyword>
<dbReference type="EMBL" id="CP036425">
    <property type="protein sequence ID" value="QDU33517.1"/>
    <property type="molecule type" value="Genomic_DNA"/>
</dbReference>
<dbReference type="GO" id="GO:0005829">
    <property type="term" value="C:cytosol"/>
    <property type="evidence" value="ECO:0007669"/>
    <property type="project" value="TreeGrafter"/>
</dbReference>
<dbReference type="Gene3D" id="3.40.50.300">
    <property type="entry name" value="P-loop containing nucleotide triphosphate hydrolases"/>
    <property type="match status" value="1"/>
</dbReference>
<dbReference type="InterPro" id="IPR008145">
    <property type="entry name" value="GK/Ca_channel_bsu"/>
</dbReference>
<dbReference type="GO" id="GO:0005524">
    <property type="term" value="F:ATP binding"/>
    <property type="evidence" value="ECO:0007669"/>
    <property type="project" value="UniProtKB-UniRule"/>
</dbReference>
<sequence>MSQELQDNIDAIREQAKSQGLLLIISGPSGVGKTTITTQVVKKLEAAFSVSMTTRPMTHEDVDGRDYHFVSEEQFRQAVASGDLLEWAEVFGNLYGTPRGAVVKQLNEGKIVILEIDVEGAILVKQNMPEAFALFVLPPSEEELLGRLRKRQRESEEIILRRFAKSKAEIERAKASSVYDCFLTNDILEHTIQEAVRVVESERMRRVIAE</sequence>
<dbReference type="SMART" id="SM00072">
    <property type="entry name" value="GuKc"/>
    <property type="match status" value="1"/>
</dbReference>
<dbReference type="Pfam" id="PF00625">
    <property type="entry name" value="Guanylate_kin"/>
    <property type="match status" value="1"/>
</dbReference>
<evidence type="ECO:0000256" key="3">
    <source>
        <dbReference type="ARBA" id="ARBA00016296"/>
    </source>
</evidence>
<dbReference type="InterPro" id="IPR017665">
    <property type="entry name" value="Guanylate_kinase"/>
</dbReference>
<evidence type="ECO:0000256" key="8">
    <source>
        <dbReference type="ARBA" id="ARBA00030128"/>
    </source>
</evidence>
<name>A0A517YTF0_9BACT</name>
<keyword evidence="6 9" id="KW-0418">Kinase</keyword>
<proteinExistence type="inferred from homology"/>
<comment type="function">
    <text evidence="9">Essential for recycling GMP and indirectly, cGMP.</text>
</comment>
<keyword evidence="4 9" id="KW-0808">Transferase</keyword>
<gene>
    <name evidence="9 11" type="primary">gmk</name>
    <name evidence="11" type="ORF">KS4_15670</name>
</gene>
<keyword evidence="12" id="KW-1185">Reference proteome</keyword>
<dbReference type="PROSITE" id="PS50052">
    <property type="entry name" value="GUANYLATE_KINASE_2"/>
    <property type="match status" value="1"/>
</dbReference>
<dbReference type="GO" id="GO:0004385">
    <property type="term" value="F:GMP kinase activity"/>
    <property type="evidence" value="ECO:0007669"/>
    <property type="project" value="UniProtKB-UniRule"/>
</dbReference>
<comment type="similarity">
    <text evidence="1 9">Belongs to the guanylate kinase family.</text>
</comment>
<dbReference type="CDD" id="cd00071">
    <property type="entry name" value="GMPK"/>
    <property type="match status" value="1"/>
</dbReference>
<dbReference type="RefSeq" id="WP_200761677.1">
    <property type="nucleotide sequence ID" value="NZ_CP036425.1"/>
</dbReference>
<dbReference type="KEGG" id="pcor:KS4_15670"/>
<feature type="domain" description="Guanylate kinase-like" evidence="10">
    <location>
        <begin position="20"/>
        <end position="200"/>
    </location>
</feature>
<evidence type="ECO:0000313" key="12">
    <source>
        <dbReference type="Proteomes" id="UP000317369"/>
    </source>
</evidence>
<dbReference type="EC" id="2.7.4.8" evidence="2 9"/>
<evidence type="ECO:0000259" key="10">
    <source>
        <dbReference type="PROSITE" id="PS50052"/>
    </source>
</evidence>
<dbReference type="HAMAP" id="MF_00328">
    <property type="entry name" value="Guanylate_kinase"/>
    <property type="match status" value="1"/>
</dbReference>
<dbReference type="NCBIfam" id="TIGR03263">
    <property type="entry name" value="guanyl_kin"/>
    <property type="match status" value="1"/>
</dbReference>
<evidence type="ECO:0000256" key="9">
    <source>
        <dbReference type="HAMAP-Rule" id="MF_00328"/>
    </source>
</evidence>
<dbReference type="PANTHER" id="PTHR23117:SF13">
    <property type="entry name" value="GUANYLATE KINASE"/>
    <property type="match status" value="1"/>
</dbReference>
<keyword evidence="7 9" id="KW-0067">ATP-binding</keyword>
<dbReference type="InterPro" id="IPR008144">
    <property type="entry name" value="Guanylate_kin-like_dom"/>
</dbReference>
<comment type="catalytic activity">
    <reaction evidence="9">
        <text>GMP + ATP = GDP + ADP</text>
        <dbReference type="Rhea" id="RHEA:20780"/>
        <dbReference type="ChEBI" id="CHEBI:30616"/>
        <dbReference type="ChEBI" id="CHEBI:58115"/>
        <dbReference type="ChEBI" id="CHEBI:58189"/>
        <dbReference type="ChEBI" id="CHEBI:456216"/>
        <dbReference type="EC" id="2.7.4.8"/>
    </reaction>
</comment>
<feature type="binding site" evidence="9">
    <location>
        <begin position="27"/>
        <end position="34"/>
    </location>
    <ligand>
        <name>ATP</name>
        <dbReference type="ChEBI" id="CHEBI:30616"/>
    </ligand>
</feature>
<dbReference type="AlphaFoldDB" id="A0A517YTF0"/>